<dbReference type="InterPro" id="IPR042099">
    <property type="entry name" value="ANL_N_sf"/>
</dbReference>
<dbReference type="GO" id="GO:0016405">
    <property type="term" value="F:CoA-ligase activity"/>
    <property type="evidence" value="ECO:0007669"/>
    <property type="project" value="TreeGrafter"/>
</dbReference>
<dbReference type="Gene3D" id="3.40.50.12780">
    <property type="entry name" value="N-terminal domain of ligase-like"/>
    <property type="match status" value="1"/>
</dbReference>
<dbReference type="SUPFAM" id="SSF56801">
    <property type="entry name" value="Acetyl-CoA synthetase-like"/>
    <property type="match status" value="1"/>
</dbReference>
<dbReference type="PANTHER" id="PTHR24096:SF265">
    <property type="entry name" value="ENZYME, PUTATIVE (AFU_ORTHOLOGUE AFUA_5G14270)-RELATED"/>
    <property type="match status" value="1"/>
</dbReference>
<dbReference type="PANTHER" id="PTHR24096">
    <property type="entry name" value="LONG-CHAIN-FATTY-ACID--COA LIGASE"/>
    <property type="match status" value="1"/>
</dbReference>
<accession>A0AAJ0GA61</accession>
<sequence>MGKFDQFGSGETVSIPTKDLLTWIFDNQRYDQNEPIYYDAANESRTISSHQARSIIRKLVAGLRAFGLSQGDCVCVHSFNDIYYSALFLGIIGAGGIFAGTNPSYTTHELIHHIRTSKTSILITEPEMLDNILPAASECGIPKENILIFDVLGQHVPHGYQSWTQLLQYGEEDWVRFDDLDIAKSSICARLYSSGTTGLPKAAMISHYNFVAQHTLVHEMNETNKDYEIRRLHTLPEFHMAAVPIIHIAPLRDGHVSYVMRRFELPVYLANLERFKITDIFVVPPLVISIIMSPLSRKHSLKSVKQASCGAAPLDKEQQARFKDLLANDAQVTQVWGMTETTCITTMFRWPEDDASGSVGMLVPHMRAKLIDDGGNNISAYDTRGEVCIAGPCVIPGYFENQQANAASFLPGGWFKTGDVAFCDGRTLKWYIVDRKKELIKVRGFQVAPIELESVLLSHPGIVDAAVIGVHLSHEEGELPRAYIVLRPGVGDTLTEKDIKKYMSEKLASYKSLKGGVRFVESIPKNATGKILKRVLKEEAQGEAKCKHML</sequence>
<evidence type="ECO:0000313" key="4">
    <source>
        <dbReference type="EMBL" id="KAK3046956.1"/>
    </source>
</evidence>
<dbReference type="GO" id="GO:0019748">
    <property type="term" value="P:secondary metabolic process"/>
    <property type="evidence" value="ECO:0007669"/>
    <property type="project" value="TreeGrafter"/>
</dbReference>
<protein>
    <submittedName>
        <fullName evidence="4">Uncharacterized protein</fullName>
    </submittedName>
</protein>
<dbReference type="Proteomes" id="UP001271007">
    <property type="component" value="Unassembled WGS sequence"/>
</dbReference>
<dbReference type="Pfam" id="PF13193">
    <property type="entry name" value="AMP-binding_C"/>
    <property type="match status" value="1"/>
</dbReference>
<reference evidence="4" key="1">
    <citation type="submission" date="2023-04" db="EMBL/GenBank/DDBJ databases">
        <title>Black Yeasts Isolated from many extreme environments.</title>
        <authorList>
            <person name="Coleine C."/>
            <person name="Stajich J.E."/>
            <person name="Selbmann L."/>
        </authorList>
    </citation>
    <scope>NUCLEOTIDE SEQUENCE</scope>
    <source>
        <strain evidence="4">CCFEE 5312</strain>
    </source>
</reference>
<evidence type="ECO:0000259" key="2">
    <source>
        <dbReference type="Pfam" id="PF00501"/>
    </source>
</evidence>
<evidence type="ECO:0000259" key="3">
    <source>
        <dbReference type="Pfam" id="PF13193"/>
    </source>
</evidence>
<name>A0AAJ0GA61_9PEZI</name>
<dbReference type="InterPro" id="IPR000873">
    <property type="entry name" value="AMP-dep_synth/lig_dom"/>
</dbReference>
<dbReference type="CDD" id="cd05911">
    <property type="entry name" value="Firefly_Luc_like"/>
    <property type="match status" value="1"/>
</dbReference>
<dbReference type="EMBL" id="JAWDJX010000073">
    <property type="protein sequence ID" value="KAK3046956.1"/>
    <property type="molecule type" value="Genomic_DNA"/>
</dbReference>
<evidence type="ECO:0000256" key="1">
    <source>
        <dbReference type="ARBA" id="ARBA00006432"/>
    </source>
</evidence>
<dbReference type="InterPro" id="IPR045851">
    <property type="entry name" value="AMP-bd_C_sf"/>
</dbReference>
<comment type="similarity">
    <text evidence="1">Belongs to the ATP-dependent AMP-binding enzyme family.</text>
</comment>
<dbReference type="Pfam" id="PF00501">
    <property type="entry name" value="AMP-binding"/>
    <property type="match status" value="1"/>
</dbReference>
<feature type="domain" description="AMP-dependent synthetase/ligase" evidence="2">
    <location>
        <begin position="33"/>
        <end position="399"/>
    </location>
</feature>
<evidence type="ECO:0000313" key="5">
    <source>
        <dbReference type="Proteomes" id="UP001271007"/>
    </source>
</evidence>
<dbReference type="AlphaFoldDB" id="A0AAJ0GA61"/>
<proteinExistence type="inferred from homology"/>
<comment type="caution">
    <text evidence="4">The sequence shown here is derived from an EMBL/GenBank/DDBJ whole genome shotgun (WGS) entry which is preliminary data.</text>
</comment>
<gene>
    <name evidence="4" type="ORF">LTR09_011596</name>
</gene>
<organism evidence="4 5">
    <name type="scientific">Extremus antarcticus</name>
    <dbReference type="NCBI Taxonomy" id="702011"/>
    <lineage>
        <taxon>Eukaryota</taxon>
        <taxon>Fungi</taxon>
        <taxon>Dikarya</taxon>
        <taxon>Ascomycota</taxon>
        <taxon>Pezizomycotina</taxon>
        <taxon>Dothideomycetes</taxon>
        <taxon>Dothideomycetidae</taxon>
        <taxon>Mycosphaerellales</taxon>
        <taxon>Extremaceae</taxon>
        <taxon>Extremus</taxon>
    </lineage>
</organism>
<feature type="domain" description="AMP-binding enzyme C-terminal" evidence="3">
    <location>
        <begin position="451"/>
        <end position="530"/>
    </location>
</feature>
<dbReference type="Gene3D" id="3.30.300.30">
    <property type="match status" value="1"/>
</dbReference>
<keyword evidence="5" id="KW-1185">Reference proteome</keyword>
<dbReference type="FunFam" id="3.30.300.30:FF:000007">
    <property type="entry name" value="4-coumarate--CoA ligase 2"/>
    <property type="match status" value="1"/>
</dbReference>
<dbReference type="InterPro" id="IPR025110">
    <property type="entry name" value="AMP-bd_C"/>
</dbReference>